<dbReference type="AlphaFoldDB" id="A0AAW4WJ53"/>
<protein>
    <recommendedName>
        <fullName evidence="5">[Ribosomal protein bS18]-alanine N-acetyltransferase</fullName>
        <ecNumber evidence="5">2.3.1.266</ecNumber>
    </recommendedName>
</protein>
<reference evidence="8" key="3">
    <citation type="submission" date="2022-09" db="EMBL/GenBank/DDBJ databases">
        <authorList>
            <person name="Hitch T.C.A."/>
        </authorList>
    </citation>
    <scope>NUCLEOTIDE SEQUENCE</scope>
    <source>
        <strain evidence="8">Sanger_19</strain>
    </source>
</reference>
<keyword evidence="7" id="KW-0689">Ribosomal protein</keyword>
<dbReference type="RefSeq" id="WP_022243538.1">
    <property type="nucleotide sequence ID" value="NZ_JAJEQW010000019.1"/>
</dbReference>
<evidence type="ECO:0000313" key="9">
    <source>
        <dbReference type="Proteomes" id="UP001198893"/>
    </source>
</evidence>
<evidence type="ECO:0000256" key="1">
    <source>
        <dbReference type="ARBA" id="ARBA00005395"/>
    </source>
</evidence>
<comment type="subcellular location">
    <subcellularLocation>
        <location evidence="5">Cytoplasm</location>
    </subcellularLocation>
</comment>
<dbReference type="Proteomes" id="UP001209666">
    <property type="component" value="Unassembled WGS sequence"/>
</dbReference>
<comment type="caution">
    <text evidence="7">The sequence shown here is derived from an EMBL/GenBank/DDBJ whole genome shotgun (WGS) entry which is preliminary data.</text>
</comment>
<dbReference type="NCBIfam" id="TIGR01575">
    <property type="entry name" value="rimI"/>
    <property type="match status" value="1"/>
</dbReference>
<comment type="similarity">
    <text evidence="1 5">Belongs to the acetyltransferase family. RimI subfamily.</text>
</comment>
<dbReference type="Proteomes" id="UP001198893">
    <property type="component" value="Unassembled WGS sequence"/>
</dbReference>
<name>A0AAW4WJ53_9FIRM</name>
<sequence>MEIRRMSEADVFDVAAIEAKVFSQPWSEQGFRDALAMNHVIFLVAEEAGSILGYCGMYMALDEGEITNVAISEACRNRGYGEQLVTELMQQGRKHGIRRYVLEVRVSNEPAIRLYQKLGFSVLGTRKNFYEKPSEDAYIMSRVQ</sequence>
<evidence type="ECO:0000259" key="6">
    <source>
        <dbReference type="PROSITE" id="PS51186"/>
    </source>
</evidence>
<keyword evidence="4 7" id="KW-0012">Acyltransferase</keyword>
<dbReference type="InterPro" id="IPR006464">
    <property type="entry name" value="AcTrfase_RimI/Ard1"/>
</dbReference>
<dbReference type="InterPro" id="IPR000182">
    <property type="entry name" value="GNAT_dom"/>
</dbReference>
<dbReference type="GO" id="GO:0005737">
    <property type="term" value="C:cytoplasm"/>
    <property type="evidence" value="ECO:0007669"/>
    <property type="project" value="UniProtKB-SubCell"/>
</dbReference>
<keyword evidence="3 7" id="KW-0808">Transferase</keyword>
<accession>A0AAW4WJ53</accession>
<comment type="function">
    <text evidence="5">Acetylates the N-terminal alanine of ribosomal protein bS18.</text>
</comment>
<feature type="domain" description="N-acetyltransferase" evidence="6">
    <location>
        <begin position="1"/>
        <end position="144"/>
    </location>
</feature>
<evidence type="ECO:0000256" key="4">
    <source>
        <dbReference type="ARBA" id="ARBA00023315"/>
    </source>
</evidence>
<dbReference type="CDD" id="cd04301">
    <property type="entry name" value="NAT_SF"/>
    <property type="match status" value="1"/>
</dbReference>
<dbReference type="InterPro" id="IPR050680">
    <property type="entry name" value="YpeA/RimI_acetyltransf"/>
</dbReference>
<evidence type="ECO:0000313" key="7">
    <source>
        <dbReference type="EMBL" id="MCC2243301.1"/>
    </source>
</evidence>
<dbReference type="PANTHER" id="PTHR43420:SF44">
    <property type="entry name" value="ACETYLTRANSFERASE YPEA"/>
    <property type="match status" value="1"/>
</dbReference>
<comment type="catalytic activity">
    <reaction evidence="5">
        <text>N-terminal L-alanyl-[ribosomal protein bS18] + acetyl-CoA = N-terminal N(alpha)-acetyl-L-alanyl-[ribosomal protein bS18] + CoA + H(+)</text>
        <dbReference type="Rhea" id="RHEA:43756"/>
        <dbReference type="Rhea" id="RHEA-COMP:10676"/>
        <dbReference type="Rhea" id="RHEA-COMP:10677"/>
        <dbReference type="ChEBI" id="CHEBI:15378"/>
        <dbReference type="ChEBI" id="CHEBI:57287"/>
        <dbReference type="ChEBI" id="CHEBI:57288"/>
        <dbReference type="ChEBI" id="CHEBI:64718"/>
        <dbReference type="ChEBI" id="CHEBI:83683"/>
        <dbReference type="EC" id="2.3.1.266"/>
    </reaction>
</comment>
<proteinExistence type="inferred from homology"/>
<reference evidence="8 10" key="1">
    <citation type="journal article" date="2021" name="ISME Commun">
        <title>Automated analysis of genomic sequences facilitates high-throughput and comprehensive description of bacteria.</title>
        <authorList>
            <person name="Hitch T.C.A."/>
        </authorList>
    </citation>
    <scope>NUCLEOTIDE SEQUENCE [LARGE SCALE GENOMIC DNA]</scope>
    <source>
        <strain evidence="8 10">Sanger_19</strain>
    </source>
</reference>
<dbReference type="SUPFAM" id="SSF55729">
    <property type="entry name" value="Acyl-CoA N-acyltransferases (Nat)"/>
    <property type="match status" value="1"/>
</dbReference>
<dbReference type="EMBL" id="JAJEQW010000019">
    <property type="protein sequence ID" value="MCC2243301.1"/>
    <property type="molecule type" value="Genomic_DNA"/>
</dbReference>
<keyword evidence="2 5" id="KW-0963">Cytoplasm</keyword>
<gene>
    <name evidence="7" type="primary">rimI</name>
    <name evidence="7" type="ORF">LKD47_13550</name>
    <name evidence="8" type="ORF">OCV43_12625</name>
</gene>
<evidence type="ECO:0000256" key="2">
    <source>
        <dbReference type="ARBA" id="ARBA00022490"/>
    </source>
</evidence>
<dbReference type="GO" id="GO:0008999">
    <property type="term" value="F:protein-N-terminal-alanine acetyltransferase activity"/>
    <property type="evidence" value="ECO:0007669"/>
    <property type="project" value="UniProtKB-EC"/>
</dbReference>
<keyword evidence="10" id="KW-1185">Reference proteome</keyword>
<evidence type="ECO:0000256" key="3">
    <source>
        <dbReference type="ARBA" id="ARBA00022679"/>
    </source>
</evidence>
<organism evidence="7 9">
    <name type="scientific">Roseburia amylophila</name>
    <dbReference type="NCBI Taxonomy" id="2981794"/>
    <lineage>
        <taxon>Bacteria</taxon>
        <taxon>Bacillati</taxon>
        <taxon>Bacillota</taxon>
        <taxon>Clostridia</taxon>
        <taxon>Lachnospirales</taxon>
        <taxon>Lachnospiraceae</taxon>
        <taxon>Roseburia</taxon>
    </lineage>
</organism>
<dbReference type="PROSITE" id="PS51186">
    <property type="entry name" value="GNAT"/>
    <property type="match status" value="1"/>
</dbReference>
<dbReference type="GO" id="GO:0005840">
    <property type="term" value="C:ribosome"/>
    <property type="evidence" value="ECO:0007669"/>
    <property type="project" value="UniProtKB-KW"/>
</dbReference>
<dbReference type="InterPro" id="IPR016181">
    <property type="entry name" value="Acyl_CoA_acyltransferase"/>
</dbReference>
<dbReference type="EMBL" id="JAOQKI010000025">
    <property type="protein sequence ID" value="MCU6718097.1"/>
    <property type="molecule type" value="Genomic_DNA"/>
</dbReference>
<evidence type="ECO:0000313" key="8">
    <source>
        <dbReference type="EMBL" id="MCU6718097.1"/>
    </source>
</evidence>
<dbReference type="EC" id="2.3.1.266" evidence="5"/>
<evidence type="ECO:0000313" key="10">
    <source>
        <dbReference type="Proteomes" id="UP001209666"/>
    </source>
</evidence>
<dbReference type="Gene3D" id="3.40.630.30">
    <property type="match status" value="1"/>
</dbReference>
<evidence type="ECO:0000256" key="5">
    <source>
        <dbReference type="RuleBase" id="RU363094"/>
    </source>
</evidence>
<reference evidence="7" key="2">
    <citation type="submission" date="2021-10" db="EMBL/GenBank/DDBJ databases">
        <title>Anaerobic single-cell dispensing facilitates the cultivation of human gut bacteria.</title>
        <authorList>
            <person name="Afrizal A."/>
        </authorList>
    </citation>
    <scope>NUCLEOTIDE SEQUENCE</scope>
    <source>
        <strain evidence="7">CLA-AA-H204</strain>
    </source>
</reference>
<keyword evidence="7" id="KW-0687">Ribonucleoprotein</keyword>
<dbReference type="Pfam" id="PF00583">
    <property type="entry name" value="Acetyltransf_1"/>
    <property type="match status" value="1"/>
</dbReference>
<dbReference type="PANTHER" id="PTHR43420">
    <property type="entry name" value="ACETYLTRANSFERASE"/>
    <property type="match status" value="1"/>
</dbReference>